<keyword evidence="6" id="KW-0539">Nucleus</keyword>
<dbReference type="EMBL" id="RZGK01000002">
    <property type="protein sequence ID" value="KAF9701103.1"/>
    <property type="molecule type" value="Genomic_DNA"/>
</dbReference>
<comment type="subcellular location">
    <subcellularLocation>
        <location evidence="1">Nucleus</location>
    </subcellularLocation>
</comment>
<evidence type="ECO:0000313" key="8">
    <source>
        <dbReference type="EMBL" id="KAF9701103.1"/>
    </source>
</evidence>
<keyword evidence="3" id="KW-0479">Metal-binding</keyword>
<feature type="domain" description="DUF1907" evidence="7">
    <location>
        <begin position="46"/>
        <end position="324"/>
    </location>
</feature>
<sequence>MQNIWPNITKSKNFYPLCWSKPVDMSNLPVQRIDLKPPPLEDLVDCIQNGLRQNFKSASVSVEQCPDLQDAPYNLAFAGLSGCPRIADVGGQPNLAPTPDFTKKYNLLDIARLMEMREEQGALLGAAAGPFHVVGMNSELMPNLSWKNREVSNETHFAKVNGEGSALCEKLPSHECGLMANLFGSSGLPGPSLHVTASSRTGPLNFTEAIRRALQDAYGTKTISLGGVFLISEGKAKLHVMPDFSPTPLITDEQKEEWLKFYEMVAPLVCLSVLHSHDPGLDLRIEHTHCFSNHGEGGHYHYDTTPDDVRYEAWFNIAEILYRIDKP</sequence>
<evidence type="ECO:0000256" key="4">
    <source>
        <dbReference type="ARBA" id="ARBA00022801"/>
    </source>
</evidence>
<keyword evidence="4" id="KW-0378">Hydrolase</keyword>
<evidence type="ECO:0000256" key="1">
    <source>
        <dbReference type="ARBA" id="ARBA00004123"/>
    </source>
</evidence>
<dbReference type="OrthoDB" id="5119241at2759"/>
<proteinExistence type="predicted"/>
<dbReference type="SUPFAM" id="SSF117856">
    <property type="entry name" value="AF0104/ALDC/Ptd012-like"/>
    <property type="match status" value="1"/>
</dbReference>
<gene>
    <name evidence="8" type="ORF">EKO04_000072</name>
</gene>
<comment type="subunit">
    <text evidence="2">Monomer.</text>
</comment>
<evidence type="ECO:0000313" key="9">
    <source>
        <dbReference type="Proteomes" id="UP000651452"/>
    </source>
</evidence>
<dbReference type="Pfam" id="PF08925">
    <property type="entry name" value="DUF1907"/>
    <property type="match status" value="1"/>
</dbReference>
<evidence type="ECO:0000256" key="3">
    <source>
        <dbReference type="ARBA" id="ARBA00022723"/>
    </source>
</evidence>
<protein>
    <recommendedName>
        <fullName evidence="7">DUF1907 domain-containing protein</fullName>
    </recommendedName>
</protein>
<evidence type="ECO:0000256" key="2">
    <source>
        <dbReference type="ARBA" id="ARBA00011245"/>
    </source>
</evidence>
<evidence type="ECO:0000259" key="7">
    <source>
        <dbReference type="SMART" id="SM01168"/>
    </source>
</evidence>
<comment type="caution">
    <text evidence="8">The sequence shown here is derived from an EMBL/GenBank/DDBJ whole genome shotgun (WGS) entry which is preliminary data.</text>
</comment>
<dbReference type="InterPro" id="IPR015021">
    <property type="entry name" value="C11orf54_DUF1907"/>
</dbReference>
<evidence type="ECO:0000256" key="6">
    <source>
        <dbReference type="ARBA" id="ARBA00023242"/>
    </source>
</evidence>
<dbReference type="PANTHER" id="PTHR13204">
    <property type="entry name" value="PTD012 PROTEIN"/>
    <property type="match status" value="1"/>
</dbReference>
<dbReference type="PANTHER" id="PTHR13204:SF1">
    <property type="entry name" value="ESTER HYDROLASE C11ORF54"/>
    <property type="match status" value="1"/>
</dbReference>
<reference evidence="8" key="2">
    <citation type="submission" date="2020-09" db="EMBL/GenBank/DDBJ databases">
        <title>Reference genome assembly for Australian Ascochyta lentis isolate Al4.</title>
        <authorList>
            <person name="Lee R.C."/>
            <person name="Farfan-Caceres L.M."/>
            <person name="Debler J.W."/>
            <person name="Williams A.H."/>
            <person name="Henares B.M."/>
        </authorList>
    </citation>
    <scope>NUCLEOTIDE SEQUENCE</scope>
    <source>
        <strain evidence="8">Al4</strain>
    </source>
</reference>
<reference evidence="8" key="1">
    <citation type="submission" date="2018-12" db="EMBL/GenBank/DDBJ databases">
        <authorList>
            <person name="Syme R.A."/>
            <person name="Farfan-Caceres L."/>
            <person name="Lichtenzveig J."/>
        </authorList>
    </citation>
    <scope>NUCLEOTIDE SEQUENCE</scope>
    <source>
        <strain evidence="8">Al4</strain>
    </source>
</reference>
<dbReference type="CDD" id="cd17298">
    <property type="entry name" value="DUF1907"/>
    <property type="match status" value="1"/>
</dbReference>
<dbReference type="GO" id="GO:0016788">
    <property type="term" value="F:hydrolase activity, acting on ester bonds"/>
    <property type="evidence" value="ECO:0007669"/>
    <property type="project" value="TreeGrafter"/>
</dbReference>
<organism evidence="8 9">
    <name type="scientific">Ascochyta lentis</name>
    <dbReference type="NCBI Taxonomy" id="205686"/>
    <lineage>
        <taxon>Eukaryota</taxon>
        <taxon>Fungi</taxon>
        <taxon>Dikarya</taxon>
        <taxon>Ascomycota</taxon>
        <taxon>Pezizomycotina</taxon>
        <taxon>Dothideomycetes</taxon>
        <taxon>Pleosporomycetidae</taxon>
        <taxon>Pleosporales</taxon>
        <taxon>Pleosporineae</taxon>
        <taxon>Didymellaceae</taxon>
        <taxon>Ascochyta</taxon>
    </lineage>
</organism>
<dbReference type="AlphaFoldDB" id="A0A8H7JEG0"/>
<dbReference type="Proteomes" id="UP000651452">
    <property type="component" value="Unassembled WGS sequence"/>
</dbReference>
<keyword evidence="9" id="KW-1185">Reference proteome</keyword>
<dbReference type="GO" id="GO:0005634">
    <property type="term" value="C:nucleus"/>
    <property type="evidence" value="ECO:0007669"/>
    <property type="project" value="UniProtKB-SubCell"/>
</dbReference>
<dbReference type="GO" id="GO:0008270">
    <property type="term" value="F:zinc ion binding"/>
    <property type="evidence" value="ECO:0007669"/>
    <property type="project" value="TreeGrafter"/>
</dbReference>
<dbReference type="SMART" id="SM01168">
    <property type="entry name" value="DUF1907"/>
    <property type="match status" value="1"/>
</dbReference>
<accession>A0A8H7JEG0</accession>
<evidence type="ECO:0000256" key="5">
    <source>
        <dbReference type="ARBA" id="ARBA00022833"/>
    </source>
</evidence>
<name>A0A8H7JEG0_9PLEO</name>
<keyword evidence="5" id="KW-0862">Zinc</keyword>